<dbReference type="EMBL" id="FPKW01000030">
    <property type="protein sequence ID" value="SFZ96914.1"/>
    <property type="molecule type" value="Genomic_DNA"/>
</dbReference>
<dbReference type="RefSeq" id="WP_170857350.1">
    <property type="nucleotide sequence ID" value="NZ_FPKW01000030.1"/>
</dbReference>
<keyword evidence="2" id="KW-1185">Reference proteome</keyword>
<dbReference type="AlphaFoldDB" id="A0A1K2IXB0"/>
<accession>A0A1K2IXB0</accession>
<sequence length="53" mass="6276">MDRKAMNETIRFLEKENKKFTKIHYFVVTDADRIARPDDIAEAFTLEQSIESL</sequence>
<dbReference type="Proteomes" id="UP000182034">
    <property type="component" value="Unassembled WGS sequence"/>
</dbReference>
<protein>
    <submittedName>
        <fullName evidence="1">Uncharacterized protein</fullName>
    </submittedName>
</protein>
<reference evidence="2" key="1">
    <citation type="submission" date="2016-10" db="EMBL/GenBank/DDBJ databases">
        <authorList>
            <person name="Varghese N."/>
            <person name="Submissions S."/>
        </authorList>
    </citation>
    <scope>NUCLEOTIDE SEQUENCE [LARGE SCALE GENOMIC DNA]</scope>
    <source>
        <strain evidence="2">SUR2</strain>
    </source>
</reference>
<organism evidence="1 2">
    <name type="scientific">Chryseobacterium limigenitum</name>
    <dbReference type="NCBI Taxonomy" id="1612149"/>
    <lineage>
        <taxon>Bacteria</taxon>
        <taxon>Pseudomonadati</taxon>
        <taxon>Bacteroidota</taxon>
        <taxon>Flavobacteriia</taxon>
        <taxon>Flavobacteriales</taxon>
        <taxon>Weeksellaceae</taxon>
        <taxon>Chryseobacterium group</taxon>
        <taxon>Chryseobacterium</taxon>
    </lineage>
</organism>
<name>A0A1K2IXB0_9FLAO</name>
<gene>
    <name evidence="1" type="ORF">SAMN05216324_1308</name>
</gene>
<evidence type="ECO:0000313" key="1">
    <source>
        <dbReference type="EMBL" id="SFZ96914.1"/>
    </source>
</evidence>
<proteinExistence type="predicted"/>
<evidence type="ECO:0000313" key="2">
    <source>
        <dbReference type="Proteomes" id="UP000182034"/>
    </source>
</evidence>